<evidence type="ECO:0000313" key="7">
    <source>
        <dbReference type="Proteomes" id="UP001206128"/>
    </source>
</evidence>
<dbReference type="InterPro" id="IPR042099">
    <property type="entry name" value="ANL_N_sf"/>
</dbReference>
<name>A0AAE3GG83_9PSEU</name>
<dbReference type="SUPFAM" id="SSF52777">
    <property type="entry name" value="CoA-dependent acyltransferases"/>
    <property type="match status" value="4"/>
</dbReference>
<evidence type="ECO:0000256" key="1">
    <source>
        <dbReference type="ARBA" id="ARBA00001957"/>
    </source>
</evidence>
<comment type="caution">
    <text evidence="6">The sequence shown here is derived from an EMBL/GenBank/DDBJ whole genome shotgun (WGS) entry which is preliminary data.</text>
</comment>
<evidence type="ECO:0000256" key="2">
    <source>
        <dbReference type="ARBA" id="ARBA00006432"/>
    </source>
</evidence>
<feature type="domain" description="Carrier" evidence="5">
    <location>
        <begin position="129"/>
        <end position="203"/>
    </location>
</feature>
<feature type="non-terminal residue" evidence="6">
    <location>
        <position position="1"/>
    </location>
</feature>
<dbReference type="InterPro" id="IPR036736">
    <property type="entry name" value="ACP-like_sf"/>
</dbReference>
<keyword evidence="4" id="KW-0597">Phosphoprotein</keyword>
<dbReference type="InterPro" id="IPR001242">
    <property type="entry name" value="Condensation_dom"/>
</dbReference>
<evidence type="ECO:0000313" key="6">
    <source>
        <dbReference type="EMBL" id="MCP2167656.1"/>
    </source>
</evidence>
<dbReference type="GO" id="GO:0003824">
    <property type="term" value="F:catalytic activity"/>
    <property type="evidence" value="ECO:0007669"/>
    <property type="project" value="InterPro"/>
</dbReference>
<dbReference type="GO" id="GO:0044550">
    <property type="term" value="P:secondary metabolite biosynthetic process"/>
    <property type="evidence" value="ECO:0007669"/>
    <property type="project" value="UniProtKB-ARBA"/>
</dbReference>
<dbReference type="PANTHER" id="PTHR45398:SF1">
    <property type="entry name" value="ENZYME, PUTATIVE (JCVI)-RELATED"/>
    <property type="match status" value="1"/>
</dbReference>
<comment type="cofactor">
    <cofactor evidence="1">
        <name>pantetheine 4'-phosphate</name>
        <dbReference type="ChEBI" id="CHEBI:47942"/>
    </cofactor>
</comment>
<dbReference type="Pfam" id="PF13193">
    <property type="entry name" value="AMP-binding_C"/>
    <property type="match status" value="1"/>
</dbReference>
<dbReference type="InterPro" id="IPR020806">
    <property type="entry name" value="PKS_PP-bd"/>
</dbReference>
<dbReference type="InterPro" id="IPR045851">
    <property type="entry name" value="AMP-bd_C_sf"/>
</dbReference>
<dbReference type="InterPro" id="IPR009081">
    <property type="entry name" value="PP-bd_ACP"/>
</dbReference>
<dbReference type="PROSITE" id="PS00012">
    <property type="entry name" value="PHOSPHOPANTETHEINE"/>
    <property type="match status" value="1"/>
</dbReference>
<dbReference type="InterPro" id="IPR025110">
    <property type="entry name" value="AMP-bd_C"/>
</dbReference>
<dbReference type="GO" id="GO:0008610">
    <property type="term" value="P:lipid biosynthetic process"/>
    <property type="evidence" value="ECO:0007669"/>
    <property type="project" value="UniProtKB-ARBA"/>
</dbReference>
<dbReference type="Gene3D" id="1.10.1200.10">
    <property type="entry name" value="ACP-like"/>
    <property type="match status" value="1"/>
</dbReference>
<dbReference type="NCBIfam" id="TIGR01720">
    <property type="entry name" value="NRPS-para261"/>
    <property type="match status" value="1"/>
</dbReference>
<dbReference type="Pfam" id="PF00668">
    <property type="entry name" value="Condensation"/>
    <property type="match status" value="2"/>
</dbReference>
<dbReference type="Gene3D" id="3.40.50.12780">
    <property type="entry name" value="N-terminal domain of ligase-like"/>
    <property type="match status" value="1"/>
</dbReference>
<proteinExistence type="inferred from homology"/>
<dbReference type="EMBL" id="JAMTCK010000011">
    <property type="protein sequence ID" value="MCP2167656.1"/>
    <property type="molecule type" value="Genomic_DNA"/>
</dbReference>
<evidence type="ECO:0000256" key="4">
    <source>
        <dbReference type="ARBA" id="ARBA00022553"/>
    </source>
</evidence>
<dbReference type="SUPFAM" id="SSF47336">
    <property type="entry name" value="ACP-like"/>
    <property type="match status" value="1"/>
</dbReference>
<dbReference type="PANTHER" id="PTHR45398">
    <property type="match status" value="1"/>
</dbReference>
<keyword evidence="3" id="KW-0596">Phosphopantetheine</keyword>
<dbReference type="SUPFAM" id="SSF56801">
    <property type="entry name" value="Acetyl-CoA synthetase-like"/>
    <property type="match status" value="1"/>
</dbReference>
<organism evidence="6 7">
    <name type="scientific">Goodfellowiella coeruleoviolacea</name>
    <dbReference type="NCBI Taxonomy" id="334858"/>
    <lineage>
        <taxon>Bacteria</taxon>
        <taxon>Bacillati</taxon>
        <taxon>Actinomycetota</taxon>
        <taxon>Actinomycetes</taxon>
        <taxon>Pseudonocardiales</taxon>
        <taxon>Pseudonocardiaceae</taxon>
        <taxon>Goodfellowiella</taxon>
    </lineage>
</organism>
<dbReference type="RefSeq" id="WP_253774737.1">
    <property type="nucleotide sequence ID" value="NZ_JAMTCK010000011.1"/>
</dbReference>
<evidence type="ECO:0000256" key="3">
    <source>
        <dbReference type="ARBA" id="ARBA00022450"/>
    </source>
</evidence>
<sequence>ERMYRTGDLARWNPDGNLEYVGRADQQVKIRGFRIELGEIEAVLTAHPDVHQAAVIVREDTPGDRRLVAYAVTPTDGQQLRAYLTTRLPAHMVPAAIVVLGALPLTGNGKLDRAALPPPVVTSPATAAEPRNEREALLCGLFADVLGVARVGVDDDFFALGGDSIIAVQLVSRARAAGLLITPRTVFGQRTPAAIAAHAHDNAESTADEPDAAIGAFPLTPIMRWLTERGGGVQGFCQWMSVELPVGLDGHHLAEAVQALLDHHDALRMRVRRVDGDWLAEILPRERIRAEEVIDRIDVAWLGGAAVPEAVVGEQVTAQQARLCPEAAAVVRVAWFDRGPGEPGTALLVLHHCVVDGVSWRILLPDLLAACASLRAGGTPRLAPVGTSFRSWALRLRPRPAEIPLWTRMLTAPDPLVGARPLDPAVDVMGRVRQLTLELPPEPTEALLTVVPAAFHGRINDVLLTALALAVSGWRGRRGHAEDAPVLVDVEGHGREEDVVAGADLTRTVGWFTSIFPLALDPGTTWSEVQDNGPAIGRALKRVKEQLRSVPDNGVGYGLLRYLDPDTGAELAGHPAPQLGFNYLGRFGGPGAGGLGAATDPAMPVAHAVELNAFTRDDTGGPRLVANWSWPDSLLAEHDVQELADNWFQALRLLVEHATRPGVGGHTPSDFPLVSVSQREIDRWAVDRPWLADVWPLTPLQQGLLFHSSYDRLAADVYLVQLSVELHGQVDGEALRAAATGLLAGHENLRVGFVHRESAEPVQILHSGLQPPWRDVDLSGAVDVEAELDRLLSDDREQRFDLATPPLLRFILVHLDQDRHLLVFTHHHILLDGWSVPLLVGELLSRYESPDDRFQPPRARPYRDYLAWLAGRDRAAAEAAWRQALSDVDGPTLVAPERVGVQAVRPEHVNTELSEELTTALTEWARSQGLTLNTVVQGAWAVLLGRLTGRDDVVFGTTVSGRSPELTGVESVVGLLINTVPVRVRLRPGEPLSAMFARVQDEQSRLIAHHHLGLVDVQRVAGIGELFDTLTVFENYPLDLGSHQSPTSALRIGRLTGSDAPHYPLTLVAVPGPRLRLRLSYRPDVFDQEQARSLVTRMVALLRAAVADPDQPVARLDRPAPLPGASAVEPGRVVGTLPGLFEERVGLVAGAVAVSGGGVVVS</sequence>
<dbReference type="Gene3D" id="3.30.559.30">
    <property type="entry name" value="Nonribosomal peptide synthetase, condensation domain"/>
    <property type="match status" value="2"/>
</dbReference>
<dbReference type="GO" id="GO:0031177">
    <property type="term" value="F:phosphopantetheine binding"/>
    <property type="evidence" value="ECO:0007669"/>
    <property type="project" value="InterPro"/>
</dbReference>
<protein>
    <submittedName>
        <fullName evidence="6">Non-ribosomal peptide synthase domain TIGR01720</fullName>
    </submittedName>
</protein>
<evidence type="ECO:0000259" key="5">
    <source>
        <dbReference type="PROSITE" id="PS50075"/>
    </source>
</evidence>
<dbReference type="InterPro" id="IPR023213">
    <property type="entry name" value="CAT-like_dom_sf"/>
</dbReference>
<dbReference type="Gene3D" id="3.30.300.30">
    <property type="match status" value="1"/>
</dbReference>
<dbReference type="Gene3D" id="3.30.559.10">
    <property type="entry name" value="Chloramphenicol acetyltransferase-like domain"/>
    <property type="match status" value="2"/>
</dbReference>
<dbReference type="AlphaFoldDB" id="A0AAE3GG83"/>
<dbReference type="FunFam" id="3.30.300.30:FF:000010">
    <property type="entry name" value="Enterobactin synthetase component F"/>
    <property type="match status" value="1"/>
</dbReference>
<dbReference type="Pfam" id="PF00550">
    <property type="entry name" value="PP-binding"/>
    <property type="match status" value="1"/>
</dbReference>
<dbReference type="InterPro" id="IPR006162">
    <property type="entry name" value="Ppantetheine_attach_site"/>
</dbReference>
<dbReference type="PROSITE" id="PS50075">
    <property type="entry name" value="CARRIER"/>
    <property type="match status" value="1"/>
</dbReference>
<dbReference type="InterPro" id="IPR010060">
    <property type="entry name" value="NRPS_synth"/>
</dbReference>
<dbReference type="CDD" id="cd19543">
    <property type="entry name" value="DCL_NRPS"/>
    <property type="match status" value="1"/>
</dbReference>
<gene>
    <name evidence="6" type="ORF">LX83_004529</name>
</gene>
<dbReference type="SMART" id="SM00823">
    <property type="entry name" value="PKS_PP"/>
    <property type="match status" value="1"/>
</dbReference>
<dbReference type="FunFam" id="1.10.1200.10:FF:000005">
    <property type="entry name" value="Nonribosomal peptide synthetase 1"/>
    <property type="match status" value="1"/>
</dbReference>
<feature type="non-terminal residue" evidence="6">
    <location>
        <position position="1162"/>
    </location>
</feature>
<accession>A0AAE3GG83</accession>
<keyword evidence="7" id="KW-1185">Reference proteome</keyword>
<dbReference type="Proteomes" id="UP001206128">
    <property type="component" value="Unassembled WGS sequence"/>
</dbReference>
<reference evidence="6" key="1">
    <citation type="submission" date="2022-06" db="EMBL/GenBank/DDBJ databases">
        <title>Genomic Encyclopedia of Archaeal and Bacterial Type Strains, Phase II (KMG-II): from individual species to whole genera.</title>
        <authorList>
            <person name="Goeker M."/>
        </authorList>
    </citation>
    <scope>NUCLEOTIDE SEQUENCE</scope>
    <source>
        <strain evidence="6">DSM 43935</strain>
    </source>
</reference>
<comment type="similarity">
    <text evidence="2">Belongs to the ATP-dependent AMP-binding enzyme family.</text>
</comment>